<keyword evidence="1" id="KW-1133">Transmembrane helix</keyword>
<dbReference type="AlphaFoldDB" id="A0A2P6N6V0"/>
<evidence type="ECO:0000313" key="3">
    <source>
        <dbReference type="Proteomes" id="UP000241769"/>
    </source>
</evidence>
<gene>
    <name evidence="2" type="ORF">PROFUN_12577</name>
</gene>
<protein>
    <submittedName>
        <fullName evidence="2">Uncharacterized protein</fullName>
    </submittedName>
</protein>
<dbReference type="EMBL" id="MDYQ01000175">
    <property type="protein sequence ID" value="PRP79679.1"/>
    <property type="molecule type" value="Genomic_DNA"/>
</dbReference>
<proteinExistence type="predicted"/>
<reference evidence="2 3" key="1">
    <citation type="journal article" date="2018" name="Genome Biol. Evol.">
        <title>Multiple Roots of Fruiting Body Formation in Amoebozoa.</title>
        <authorList>
            <person name="Hillmann F."/>
            <person name="Forbes G."/>
            <person name="Novohradska S."/>
            <person name="Ferling I."/>
            <person name="Riege K."/>
            <person name="Groth M."/>
            <person name="Westermann M."/>
            <person name="Marz M."/>
            <person name="Spaller T."/>
            <person name="Winckler T."/>
            <person name="Schaap P."/>
            <person name="Glockner G."/>
        </authorList>
    </citation>
    <scope>NUCLEOTIDE SEQUENCE [LARGE SCALE GENOMIC DNA]</scope>
    <source>
        <strain evidence="2 3">Jena</strain>
    </source>
</reference>
<dbReference type="PANTHER" id="PTHR36070:SF1">
    <property type="entry name" value="OS04G0165500 PROTEIN"/>
    <property type="match status" value="1"/>
</dbReference>
<dbReference type="InParanoid" id="A0A2P6N6V0"/>
<dbReference type="PANTHER" id="PTHR36070">
    <property type="entry name" value="OSJNBA0019G23.7 PROTEIN"/>
    <property type="match status" value="1"/>
</dbReference>
<comment type="caution">
    <text evidence="2">The sequence shown here is derived from an EMBL/GenBank/DDBJ whole genome shotgun (WGS) entry which is preliminary data.</text>
</comment>
<sequence length="79" mass="8826">MQRNLAVGAGVIGLGLCAFFYPMFAVKTNTQISSKQEEPLPRQAAVRGQYINSGSRDIGLDVPLKDFIQREKEKKDKKQ</sequence>
<name>A0A2P6N6V0_9EUKA</name>
<evidence type="ECO:0000313" key="2">
    <source>
        <dbReference type="EMBL" id="PRP79679.1"/>
    </source>
</evidence>
<evidence type="ECO:0000256" key="1">
    <source>
        <dbReference type="SAM" id="Phobius"/>
    </source>
</evidence>
<feature type="transmembrane region" description="Helical" evidence="1">
    <location>
        <begin position="6"/>
        <end position="26"/>
    </location>
</feature>
<dbReference type="OrthoDB" id="1911461at2759"/>
<organism evidence="2 3">
    <name type="scientific">Planoprotostelium fungivorum</name>
    <dbReference type="NCBI Taxonomy" id="1890364"/>
    <lineage>
        <taxon>Eukaryota</taxon>
        <taxon>Amoebozoa</taxon>
        <taxon>Evosea</taxon>
        <taxon>Variosea</taxon>
        <taxon>Cavosteliida</taxon>
        <taxon>Cavosteliaceae</taxon>
        <taxon>Planoprotostelium</taxon>
    </lineage>
</organism>
<keyword evidence="1" id="KW-0812">Transmembrane</keyword>
<accession>A0A2P6N6V0</accession>
<keyword evidence="3" id="KW-1185">Reference proteome</keyword>
<dbReference type="Proteomes" id="UP000241769">
    <property type="component" value="Unassembled WGS sequence"/>
</dbReference>
<keyword evidence="1" id="KW-0472">Membrane</keyword>